<organism evidence="1 2">
    <name type="scientific">Ralstonia solanacearum (strain Po82)</name>
    <dbReference type="NCBI Taxonomy" id="1031711"/>
    <lineage>
        <taxon>Bacteria</taxon>
        <taxon>Pseudomonadati</taxon>
        <taxon>Pseudomonadota</taxon>
        <taxon>Betaproteobacteria</taxon>
        <taxon>Burkholderiales</taxon>
        <taxon>Burkholderiaceae</taxon>
        <taxon>Ralstonia</taxon>
        <taxon>Ralstonia solanacearum species complex</taxon>
    </lineage>
</organism>
<reference evidence="1 2" key="1">
    <citation type="journal article" date="2011" name="J. Bacteriol.">
        <title>Complete genome sequence of the plant pathogen Ralstonia solanacearum strain Po82.</title>
        <authorList>
            <person name="Xu J."/>
            <person name="Zheng H.J."/>
            <person name="Liu L."/>
            <person name="Pan Z.C."/>
            <person name="Prior P."/>
            <person name="Tang B."/>
            <person name="Xu J.S."/>
            <person name="Zhang H."/>
            <person name="Tian Q."/>
            <person name="Zhang L.Q."/>
            <person name="Feng J."/>
        </authorList>
    </citation>
    <scope>NUCLEOTIDE SEQUENCE [LARGE SCALE GENOMIC DNA]</scope>
    <source>
        <strain evidence="1 2">Po82</strain>
    </source>
</reference>
<dbReference type="AlphaFoldDB" id="F6G629"/>
<dbReference type="HOGENOM" id="CLU_2397481_0_0_4"/>
<evidence type="ECO:0000313" key="2">
    <source>
        <dbReference type="Proteomes" id="UP000007953"/>
    </source>
</evidence>
<gene>
    <name evidence="1" type="ordered locus">RSPO_c03237</name>
</gene>
<sequence length="93" mass="10036">MFIDIGQLTETGLGHMLYRVRRAPPACRLRTPRATYGVAGTGLRRLTFSRFQQLITAIAKLSLAICASEHCARSRAKASSSGSVWGMPVPSSA</sequence>
<accession>F6G629</accession>
<protein>
    <submittedName>
        <fullName evidence="1">Uncharacterized protein</fullName>
    </submittedName>
</protein>
<evidence type="ECO:0000313" key="1">
    <source>
        <dbReference type="EMBL" id="AEG70528.1"/>
    </source>
</evidence>
<dbReference type="Proteomes" id="UP000007953">
    <property type="component" value="Chromosome"/>
</dbReference>
<dbReference type="EMBL" id="CP002819">
    <property type="protein sequence ID" value="AEG70528.1"/>
    <property type="molecule type" value="Genomic_DNA"/>
</dbReference>
<dbReference type="PATRIC" id="fig|1031711.3.peg.3169"/>
<dbReference type="KEGG" id="rsn:RSPO_c03237"/>
<name>F6G629_RALS8</name>
<proteinExistence type="predicted"/>